<gene>
    <name evidence="1" type="ORF">PGLA1383_LOCUS37381</name>
</gene>
<protein>
    <submittedName>
        <fullName evidence="1">Uncharacterized protein</fullName>
    </submittedName>
</protein>
<dbReference type="EMBL" id="CAJNNV010027227">
    <property type="protein sequence ID" value="CAE8619800.1"/>
    <property type="molecule type" value="Genomic_DNA"/>
</dbReference>
<dbReference type="Proteomes" id="UP000654075">
    <property type="component" value="Unassembled WGS sequence"/>
</dbReference>
<evidence type="ECO:0000313" key="2">
    <source>
        <dbReference type="Proteomes" id="UP000654075"/>
    </source>
</evidence>
<name>A0A813G424_POLGL</name>
<keyword evidence="2" id="KW-1185">Reference proteome</keyword>
<sequence>MCSTGADIFFQQAMKDLRAIIYVPLGPQLEVTCLSHGCLRRATLTRYAWYGRKDRRIGHYRLEQSECARSTAQGPQSKSMRAMKPVVETLRSQGAALAPASLIRSNVLSVEFRRHCCLPPPMC</sequence>
<organism evidence="1 2">
    <name type="scientific">Polarella glacialis</name>
    <name type="common">Dinoflagellate</name>
    <dbReference type="NCBI Taxonomy" id="89957"/>
    <lineage>
        <taxon>Eukaryota</taxon>
        <taxon>Sar</taxon>
        <taxon>Alveolata</taxon>
        <taxon>Dinophyceae</taxon>
        <taxon>Suessiales</taxon>
        <taxon>Suessiaceae</taxon>
        <taxon>Polarella</taxon>
    </lineage>
</organism>
<dbReference type="AlphaFoldDB" id="A0A813G424"/>
<proteinExistence type="predicted"/>
<evidence type="ECO:0000313" key="1">
    <source>
        <dbReference type="EMBL" id="CAE8619800.1"/>
    </source>
</evidence>
<accession>A0A813G424</accession>
<comment type="caution">
    <text evidence="1">The sequence shown here is derived from an EMBL/GenBank/DDBJ whole genome shotgun (WGS) entry which is preliminary data.</text>
</comment>
<reference evidence="1" key="1">
    <citation type="submission" date="2021-02" db="EMBL/GenBank/DDBJ databases">
        <authorList>
            <person name="Dougan E. K."/>
            <person name="Rhodes N."/>
            <person name="Thang M."/>
            <person name="Chan C."/>
        </authorList>
    </citation>
    <scope>NUCLEOTIDE SEQUENCE</scope>
</reference>